<keyword evidence="2" id="KW-1185">Reference proteome</keyword>
<accession>A0A4Z1P7Y7</accession>
<protein>
    <submittedName>
        <fullName evidence="1">Uncharacterized protein</fullName>
    </submittedName>
</protein>
<name>A0A4Z1P7Y7_9PEZI</name>
<gene>
    <name evidence="1" type="ORF">E6O75_ATG05571</name>
</gene>
<dbReference type="AlphaFoldDB" id="A0A4Z1P7Y7"/>
<evidence type="ECO:0000313" key="1">
    <source>
        <dbReference type="EMBL" id="TID20806.1"/>
    </source>
</evidence>
<proteinExistence type="predicted"/>
<organism evidence="1 2">
    <name type="scientific">Venturia nashicola</name>
    <dbReference type="NCBI Taxonomy" id="86259"/>
    <lineage>
        <taxon>Eukaryota</taxon>
        <taxon>Fungi</taxon>
        <taxon>Dikarya</taxon>
        <taxon>Ascomycota</taxon>
        <taxon>Pezizomycotina</taxon>
        <taxon>Dothideomycetes</taxon>
        <taxon>Pleosporomycetidae</taxon>
        <taxon>Venturiales</taxon>
        <taxon>Venturiaceae</taxon>
        <taxon>Venturia</taxon>
    </lineage>
</organism>
<evidence type="ECO:0000313" key="2">
    <source>
        <dbReference type="Proteomes" id="UP000298493"/>
    </source>
</evidence>
<reference evidence="1 2" key="1">
    <citation type="submission" date="2019-04" db="EMBL/GenBank/DDBJ databases">
        <title>High contiguity whole genome sequence and gene annotation resource for two Venturia nashicola isolates.</title>
        <authorList>
            <person name="Prokchorchik M."/>
            <person name="Won K."/>
            <person name="Lee Y."/>
            <person name="Choi E.D."/>
            <person name="Segonzac C."/>
            <person name="Sohn K.H."/>
        </authorList>
    </citation>
    <scope>NUCLEOTIDE SEQUENCE [LARGE SCALE GENOMIC DNA]</scope>
    <source>
        <strain evidence="1 2">PRI2</strain>
    </source>
</reference>
<dbReference type="Proteomes" id="UP000298493">
    <property type="component" value="Unassembled WGS sequence"/>
</dbReference>
<sequence>MNSAGCALGSELGGRAVRGAAGLVVVVRAGGHYIGLQRKLWRVTAGREEAVEVTAGREEAVEVTAGREEAVEGY</sequence>
<comment type="caution">
    <text evidence="1">The sequence shown here is derived from an EMBL/GenBank/DDBJ whole genome shotgun (WGS) entry which is preliminary data.</text>
</comment>
<dbReference type="EMBL" id="SNSC02000010">
    <property type="protein sequence ID" value="TID20806.1"/>
    <property type="molecule type" value="Genomic_DNA"/>
</dbReference>